<dbReference type="InterPro" id="IPR025513">
    <property type="entry name" value="DUF4401"/>
</dbReference>
<feature type="transmembrane region" description="Helical" evidence="2">
    <location>
        <begin position="342"/>
        <end position="359"/>
    </location>
</feature>
<comment type="caution">
    <text evidence="4">The sequence shown here is derived from an EMBL/GenBank/DDBJ whole genome shotgun (WGS) entry which is preliminary data.</text>
</comment>
<feature type="transmembrane region" description="Helical" evidence="2">
    <location>
        <begin position="72"/>
        <end position="89"/>
    </location>
</feature>
<keyword evidence="2" id="KW-0812">Transmembrane</keyword>
<evidence type="ECO:0000313" key="5">
    <source>
        <dbReference type="Proteomes" id="UP000518288"/>
    </source>
</evidence>
<dbReference type="InterPro" id="IPR025833">
    <property type="entry name" value="GDYXXLXY"/>
</dbReference>
<dbReference type="Proteomes" id="UP000518288">
    <property type="component" value="Unassembled WGS sequence"/>
</dbReference>
<dbReference type="RefSeq" id="WP_179635416.1">
    <property type="nucleotide sequence ID" value="NZ_JACCFH010000001.1"/>
</dbReference>
<feature type="transmembrane region" description="Helical" evidence="2">
    <location>
        <begin position="181"/>
        <end position="201"/>
    </location>
</feature>
<evidence type="ECO:0000259" key="3">
    <source>
        <dbReference type="Pfam" id="PF14351"/>
    </source>
</evidence>
<feature type="transmembrane region" description="Helical" evidence="2">
    <location>
        <begin position="141"/>
        <end position="160"/>
    </location>
</feature>
<feature type="transmembrane region" description="Helical" evidence="2">
    <location>
        <begin position="12"/>
        <end position="36"/>
    </location>
</feature>
<dbReference type="AlphaFoldDB" id="A0A7Y9R0A4"/>
<feature type="domain" description="DUF4401" evidence="3">
    <location>
        <begin position="9"/>
        <end position="317"/>
    </location>
</feature>
<gene>
    <name evidence="4" type="ORF">BDD16_003807</name>
</gene>
<dbReference type="Pfam" id="PF14351">
    <property type="entry name" value="DUF4401"/>
    <property type="match status" value="1"/>
</dbReference>
<evidence type="ECO:0000313" key="4">
    <source>
        <dbReference type="EMBL" id="NYG34821.1"/>
    </source>
</evidence>
<reference evidence="4 5" key="1">
    <citation type="submission" date="2020-07" db="EMBL/GenBank/DDBJ databases">
        <title>Genomic Encyclopedia of Archaeal and Bacterial Type Strains, Phase II (KMG-II): from individual species to whole genera.</title>
        <authorList>
            <person name="Goeker M."/>
        </authorList>
    </citation>
    <scope>NUCLEOTIDE SEQUENCE [LARGE SCALE GENOMIC DNA]</scope>
    <source>
        <strain evidence="4 5">DSM 21226</strain>
    </source>
</reference>
<dbReference type="Pfam" id="PF14345">
    <property type="entry name" value="GDYXXLXY"/>
    <property type="match status" value="1"/>
</dbReference>
<feature type="transmembrane region" description="Helical" evidence="2">
    <location>
        <begin position="298"/>
        <end position="317"/>
    </location>
</feature>
<proteinExistence type="predicted"/>
<evidence type="ECO:0000256" key="2">
    <source>
        <dbReference type="SAM" id="Phobius"/>
    </source>
</evidence>
<feature type="transmembrane region" description="Helical" evidence="2">
    <location>
        <begin position="42"/>
        <end position="60"/>
    </location>
</feature>
<feature type="transmembrane region" description="Helical" evidence="2">
    <location>
        <begin position="238"/>
        <end position="261"/>
    </location>
</feature>
<dbReference type="EMBL" id="JACCFH010000001">
    <property type="protein sequence ID" value="NYG34821.1"/>
    <property type="molecule type" value="Genomic_DNA"/>
</dbReference>
<keyword evidence="2" id="KW-0472">Membrane</keyword>
<name>A0A7Y9R0A4_9BURK</name>
<feature type="transmembrane region" description="Helical" evidence="2">
    <location>
        <begin position="95"/>
        <end position="112"/>
    </location>
</feature>
<organism evidence="4 5">
    <name type="scientific">Sphaerotilus montanus</name>
    <dbReference type="NCBI Taxonomy" id="522889"/>
    <lineage>
        <taxon>Bacteria</taxon>
        <taxon>Pseudomonadati</taxon>
        <taxon>Pseudomonadota</taxon>
        <taxon>Betaproteobacteria</taxon>
        <taxon>Burkholderiales</taxon>
        <taxon>Sphaerotilaceae</taxon>
        <taxon>Sphaerotilus</taxon>
    </lineage>
</organism>
<feature type="transmembrane region" description="Helical" evidence="2">
    <location>
        <begin position="273"/>
        <end position="291"/>
    </location>
</feature>
<feature type="transmembrane region" description="Helical" evidence="2">
    <location>
        <begin position="207"/>
        <end position="226"/>
    </location>
</feature>
<keyword evidence="2" id="KW-1133">Transmembrane helix</keyword>
<accession>A0A7Y9R0A4</accession>
<sequence length="528" mass="55128">MTTTTSERPWPVVLLTALGAWLATIPLAGVVALLLGDLLVSGIGPYVVAPLLLVGAGVVLRAQGVGTFVEQMAVPLLLLGGVALGFGLYRDLSMLGASLVLAVVALGAALMVRGAWLQALLGACAVGLLMVGLGTRGTWSLWLPTHAAVLLWTLLAAGGTRQRSADRPLTPSAATLDAIGTGWLLATLAALAFSSGTTFLVEQFAGTSWPARGSVALAAAGVALLWHRLPALRRPWWIGVMAGALVLAGFMPWLGAAWWLAACCLSAHQPRRAAAAALAAVWIIGAFYYTLDWPLATKAAVLAGTGTLLGLLAWWGLHTRRTATAGVAEPAAAPGPDRARRGIALSALAVLAVANVGIWQKEDLIAHGRTVYIALAPVDPRSLMQGDYMALNYQLGDTLRDQLDDADRLTQPVALARLDARGVATLEQLVDTATDAPPSADRLHIRLAPRKGRWVVVSDAWFFREGEGERWQAARYGEFRVQPDGRALLVGLADADLQPIRPLPLTPAATAPPPPAASPAPALPASGG</sequence>
<protein>
    <submittedName>
        <fullName evidence="4">Putative membrane-anchored protein</fullName>
    </submittedName>
</protein>
<keyword evidence="5" id="KW-1185">Reference proteome</keyword>
<evidence type="ECO:0000256" key="1">
    <source>
        <dbReference type="SAM" id="MobiDB-lite"/>
    </source>
</evidence>
<feature type="compositionally biased region" description="Pro residues" evidence="1">
    <location>
        <begin position="503"/>
        <end position="522"/>
    </location>
</feature>
<feature type="region of interest" description="Disordered" evidence="1">
    <location>
        <begin position="503"/>
        <end position="528"/>
    </location>
</feature>